<comment type="caution">
    <text evidence="3">The sequence shown here is derived from an EMBL/GenBank/DDBJ whole genome shotgun (WGS) entry which is preliminary data.</text>
</comment>
<keyword evidence="2" id="KW-0812">Transmembrane</keyword>
<proteinExistence type="predicted"/>
<sequence>MQNCLLCVALRQRFLLLSSKGQSQKCIQATSLSVYPPGHGHHVETTENQTKPHVRNYLKKTFKKNRTTRKSEHVSLNPEMLQSSEQKGSGDTSQQKTTNPSFVLYRSDGVDPVLYSLIYNNIKETEVFGRTRFGVANVFGRMCVFWMFGNIAVASVVNFHVIPHHLQIMIFAAFGLYSLGFWRFLKIRKGYREAVFRLYREKHGINKKYIMIKPYRFMYSEQKVFSESDLKKLDSEKNPERFKLDWRKYRLVPENFTEGHETFLWDILGQKIPQKNDNN</sequence>
<organism evidence="3 4">
    <name type="scientific">Mizuhopecten yessoensis</name>
    <name type="common">Japanese scallop</name>
    <name type="synonym">Patinopecten yessoensis</name>
    <dbReference type="NCBI Taxonomy" id="6573"/>
    <lineage>
        <taxon>Eukaryota</taxon>
        <taxon>Metazoa</taxon>
        <taxon>Spiralia</taxon>
        <taxon>Lophotrochozoa</taxon>
        <taxon>Mollusca</taxon>
        <taxon>Bivalvia</taxon>
        <taxon>Autobranchia</taxon>
        <taxon>Pteriomorphia</taxon>
        <taxon>Pectinida</taxon>
        <taxon>Pectinoidea</taxon>
        <taxon>Pectinidae</taxon>
        <taxon>Mizuhopecten</taxon>
    </lineage>
</organism>
<evidence type="ECO:0000313" key="4">
    <source>
        <dbReference type="Proteomes" id="UP000242188"/>
    </source>
</evidence>
<dbReference type="EMBL" id="NEDP02003930">
    <property type="protein sequence ID" value="OWF47358.1"/>
    <property type="molecule type" value="Genomic_DNA"/>
</dbReference>
<name>A0A210QF53_MIZYE</name>
<evidence type="ECO:0000256" key="1">
    <source>
        <dbReference type="SAM" id="MobiDB-lite"/>
    </source>
</evidence>
<keyword evidence="2" id="KW-1133">Transmembrane helix</keyword>
<feature type="region of interest" description="Disordered" evidence="1">
    <location>
        <begin position="65"/>
        <end position="98"/>
    </location>
</feature>
<evidence type="ECO:0000313" key="3">
    <source>
        <dbReference type="EMBL" id="OWF47358.1"/>
    </source>
</evidence>
<evidence type="ECO:0000256" key="2">
    <source>
        <dbReference type="SAM" id="Phobius"/>
    </source>
</evidence>
<accession>A0A210QF53</accession>
<feature type="transmembrane region" description="Helical" evidence="2">
    <location>
        <begin position="138"/>
        <end position="162"/>
    </location>
</feature>
<keyword evidence="4" id="KW-1185">Reference proteome</keyword>
<gene>
    <name evidence="3" type="ORF">KP79_PYT01334</name>
</gene>
<reference evidence="3 4" key="1">
    <citation type="journal article" date="2017" name="Nat. Ecol. Evol.">
        <title>Scallop genome provides insights into evolution of bilaterian karyotype and development.</title>
        <authorList>
            <person name="Wang S."/>
            <person name="Zhang J."/>
            <person name="Jiao W."/>
            <person name="Li J."/>
            <person name="Xun X."/>
            <person name="Sun Y."/>
            <person name="Guo X."/>
            <person name="Huan P."/>
            <person name="Dong B."/>
            <person name="Zhang L."/>
            <person name="Hu X."/>
            <person name="Sun X."/>
            <person name="Wang J."/>
            <person name="Zhao C."/>
            <person name="Wang Y."/>
            <person name="Wang D."/>
            <person name="Huang X."/>
            <person name="Wang R."/>
            <person name="Lv J."/>
            <person name="Li Y."/>
            <person name="Zhang Z."/>
            <person name="Liu B."/>
            <person name="Lu W."/>
            <person name="Hui Y."/>
            <person name="Liang J."/>
            <person name="Zhou Z."/>
            <person name="Hou R."/>
            <person name="Li X."/>
            <person name="Liu Y."/>
            <person name="Li H."/>
            <person name="Ning X."/>
            <person name="Lin Y."/>
            <person name="Zhao L."/>
            <person name="Xing Q."/>
            <person name="Dou J."/>
            <person name="Li Y."/>
            <person name="Mao J."/>
            <person name="Guo H."/>
            <person name="Dou H."/>
            <person name="Li T."/>
            <person name="Mu C."/>
            <person name="Jiang W."/>
            <person name="Fu Q."/>
            <person name="Fu X."/>
            <person name="Miao Y."/>
            <person name="Liu J."/>
            <person name="Yu Q."/>
            <person name="Li R."/>
            <person name="Liao H."/>
            <person name="Li X."/>
            <person name="Kong Y."/>
            <person name="Jiang Z."/>
            <person name="Chourrout D."/>
            <person name="Li R."/>
            <person name="Bao Z."/>
        </authorList>
    </citation>
    <scope>NUCLEOTIDE SEQUENCE [LARGE SCALE GENOMIC DNA]</scope>
    <source>
        <strain evidence="3 4">PY_sf001</strain>
    </source>
</reference>
<dbReference type="Proteomes" id="UP000242188">
    <property type="component" value="Unassembled WGS sequence"/>
</dbReference>
<feature type="transmembrane region" description="Helical" evidence="2">
    <location>
        <begin position="168"/>
        <end position="185"/>
    </location>
</feature>
<feature type="compositionally biased region" description="Polar residues" evidence="1">
    <location>
        <begin position="80"/>
        <end position="98"/>
    </location>
</feature>
<dbReference type="AlphaFoldDB" id="A0A210QF53"/>
<protein>
    <submittedName>
        <fullName evidence="3">Uncharacterized protein</fullName>
    </submittedName>
</protein>
<keyword evidence="2" id="KW-0472">Membrane</keyword>